<dbReference type="Pfam" id="PF00392">
    <property type="entry name" value="GntR"/>
    <property type="match status" value="1"/>
</dbReference>
<dbReference type="PROSITE" id="PS50949">
    <property type="entry name" value="HTH_GNTR"/>
    <property type="match status" value="1"/>
</dbReference>
<proteinExistence type="predicted"/>
<dbReference type="CDD" id="cd07377">
    <property type="entry name" value="WHTH_GntR"/>
    <property type="match status" value="1"/>
</dbReference>
<protein>
    <submittedName>
        <fullName evidence="5">GntR family transcriptional regulator</fullName>
    </submittedName>
</protein>
<dbReference type="Proteomes" id="UP000617951">
    <property type="component" value="Unassembled WGS sequence"/>
</dbReference>
<dbReference type="SMART" id="SM00345">
    <property type="entry name" value="HTH_GNTR"/>
    <property type="match status" value="1"/>
</dbReference>
<evidence type="ECO:0000259" key="4">
    <source>
        <dbReference type="PROSITE" id="PS50949"/>
    </source>
</evidence>
<dbReference type="PANTHER" id="PTHR43537">
    <property type="entry name" value="TRANSCRIPTIONAL REGULATOR, GNTR FAMILY"/>
    <property type="match status" value="1"/>
</dbReference>
<reference evidence="5" key="1">
    <citation type="submission" date="2020-08" db="EMBL/GenBank/DDBJ databases">
        <title>Genome public.</title>
        <authorList>
            <person name="Liu C."/>
            <person name="Sun Q."/>
        </authorList>
    </citation>
    <scope>NUCLEOTIDE SEQUENCE</scope>
    <source>
        <strain evidence="5">NSJ-63</strain>
    </source>
</reference>
<dbReference type="SMART" id="SM00895">
    <property type="entry name" value="FCD"/>
    <property type="match status" value="1"/>
</dbReference>
<keyword evidence="2" id="KW-0238">DNA-binding</keyword>
<dbReference type="Pfam" id="PF07729">
    <property type="entry name" value="FCD"/>
    <property type="match status" value="1"/>
</dbReference>
<dbReference type="SUPFAM" id="SSF48008">
    <property type="entry name" value="GntR ligand-binding domain-like"/>
    <property type="match status" value="1"/>
</dbReference>
<gene>
    <name evidence="5" type="ORF">H8693_04050</name>
</gene>
<dbReference type="PRINTS" id="PR00035">
    <property type="entry name" value="HTHGNTR"/>
</dbReference>
<name>A0A926DHY5_9FIRM</name>
<keyword evidence="6" id="KW-1185">Reference proteome</keyword>
<feature type="domain" description="HTH gntR-type" evidence="4">
    <location>
        <begin position="9"/>
        <end position="76"/>
    </location>
</feature>
<keyword evidence="3" id="KW-0804">Transcription</keyword>
<dbReference type="AlphaFoldDB" id="A0A926DHY5"/>
<dbReference type="SUPFAM" id="SSF46785">
    <property type="entry name" value="Winged helix' DNA-binding domain"/>
    <property type="match status" value="1"/>
</dbReference>
<dbReference type="InterPro" id="IPR036390">
    <property type="entry name" value="WH_DNA-bd_sf"/>
</dbReference>
<dbReference type="InterPro" id="IPR008920">
    <property type="entry name" value="TF_FadR/GntR_C"/>
</dbReference>
<comment type="caution">
    <text evidence="5">The sequence shown here is derived from an EMBL/GenBank/DDBJ whole genome shotgun (WGS) entry which is preliminary data.</text>
</comment>
<evidence type="ECO:0000256" key="2">
    <source>
        <dbReference type="ARBA" id="ARBA00023125"/>
    </source>
</evidence>
<organism evidence="5 6">
    <name type="scientific">Guopingia tenuis</name>
    <dbReference type="NCBI Taxonomy" id="2763656"/>
    <lineage>
        <taxon>Bacteria</taxon>
        <taxon>Bacillati</taxon>
        <taxon>Bacillota</taxon>
        <taxon>Clostridia</taxon>
        <taxon>Christensenellales</taxon>
        <taxon>Christensenellaceae</taxon>
        <taxon>Guopingia</taxon>
    </lineage>
</organism>
<dbReference type="InterPro" id="IPR011711">
    <property type="entry name" value="GntR_C"/>
</dbReference>
<dbReference type="Gene3D" id="1.20.120.530">
    <property type="entry name" value="GntR ligand-binding domain-like"/>
    <property type="match status" value="1"/>
</dbReference>
<dbReference type="RefSeq" id="WP_249279885.1">
    <property type="nucleotide sequence ID" value="NZ_JACRSS010000001.1"/>
</dbReference>
<evidence type="ECO:0000256" key="1">
    <source>
        <dbReference type="ARBA" id="ARBA00023015"/>
    </source>
</evidence>
<keyword evidence="1" id="KW-0805">Transcription regulation</keyword>
<dbReference type="InterPro" id="IPR036388">
    <property type="entry name" value="WH-like_DNA-bd_sf"/>
</dbReference>
<dbReference type="GO" id="GO:0003677">
    <property type="term" value="F:DNA binding"/>
    <property type="evidence" value="ECO:0007669"/>
    <property type="project" value="UniProtKB-KW"/>
</dbReference>
<dbReference type="InterPro" id="IPR000524">
    <property type="entry name" value="Tscrpt_reg_HTH_GntR"/>
</dbReference>
<sequence length="217" mass="25519">MREMVLKTDMLNMQVYNLLKKEILQHRIPQGERLVDSQLADRFGISRTPVRDAIFMLVREGLVENKGKRGFYVLEVGARDIDELYDIRVILETQGVRQVVEKCMKADPDGCREKILEIRKNTNEYVGEDCIKADEYFHDSLIRLLGNRRIDRIFADIRNQMRVFLQMTSQIDERVQNGVWYHNQILDAVLAMDADRAEQLMRDHIEKGRREAHEDAL</sequence>
<dbReference type="PANTHER" id="PTHR43537:SF45">
    <property type="entry name" value="GNTR FAMILY REGULATORY PROTEIN"/>
    <property type="match status" value="1"/>
</dbReference>
<evidence type="ECO:0000313" key="5">
    <source>
        <dbReference type="EMBL" id="MBC8538104.1"/>
    </source>
</evidence>
<dbReference type="GO" id="GO:0003700">
    <property type="term" value="F:DNA-binding transcription factor activity"/>
    <property type="evidence" value="ECO:0007669"/>
    <property type="project" value="InterPro"/>
</dbReference>
<accession>A0A926DHY5</accession>
<dbReference type="EMBL" id="JACRSS010000001">
    <property type="protein sequence ID" value="MBC8538104.1"/>
    <property type="molecule type" value="Genomic_DNA"/>
</dbReference>
<dbReference type="Gene3D" id="1.10.10.10">
    <property type="entry name" value="Winged helix-like DNA-binding domain superfamily/Winged helix DNA-binding domain"/>
    <property type="match status" value="1"/>
</dbReference>
<evidence type="ECO:0000256" key="3">
    <source>
        <dbReference type="ARBA" id="ARBA00023163"/>
    </source>
</evidence>
<evidence type="ECO:0000313" key="6">
    <source>
        <dbReference type="Proteomes" id="UP000617951"/>
    </source>
</evidence>